<evidence type="ECO:0000256" key="1">
    <source>
        <dbReference type="SAM" id="MobiDB-lite"/>
    </source>
</evidence>
<dbReference type="AlphaFoldDB" id="A0A9N7UXL8"/>
<reference evidence="2" key="1">
    <citation type="submission" date="2020-03" db="EMBL/GenBank/DDBJ databases">
        <authorList>
            <person name="Weist P."/>
        </authorList>
    </citation>
    <scope>NUCLEOTIDE SEQUENCE</scope>
</reference>
<feature type="non-terminal residue" evidence="2">
    <location>
        <position position="1"/>
    </location>
</feature>
<feature type="compositionally biased region" description="Polar residues" evidence="1">
    <location>
        <begin position="35"/>
        <end position="67"/>
    </location>
</feature>
<evidence type="ECO:0000313" key="3">
    <source>
        <dbReference type="Proteomes" id="UP001153269"/>
    </source>
</evidence>
<dbReference type="EMBL" id="CADEAL010002625">
    <property type="protein sequence ID" value="CAB1441367.1"/>
    <property type="molecule type" value="Genomic_DNA"/>
</dbReference>
<feature type="compositionally biased region" description="Polar residues" evidence="1">
    <location>
        <begin position="165"/>
        <end position="187"/>
    </location>
</feature>
<protein>
    <submittedName>
        <fullName evidence="2">Uncharacterized protein</fullName>
    </submittedName>
</protein>
<proteinExistence type="predicted"/>
<feature type="compositionally biased region" description="Basic and acidic residues" evidence="1">
    <location>
        <begin position="99"/>
        <end position="162"/>
    </location>
</feature>
<organism evidence="2 3">
    <name type="scientific">Pleuronectes platessa</name>
    <name type="common">European plaice</name>
    <dbReference type="NCBI Taxonomy" id="8262"/>
    <lineage>
        <taxon>Eukaryota</taxon>
        <taxon>Metazoa</taxon>
        <taxon>Chordata</taxon>
        <taxon>Craniata</taxon>
        <taxon>Vertebrata</taxon>
        <taxon>Euteleostomi</taxon>
        <taxon>Actinopterygii</taxon>
        <taxon>Neopterygii</taxon>
        <taxon>Teleostei</taxon>
        <taxon>Neoteleostei</taxon>
        <taxon>Acanthomorphata</taxon>
        <taxon>Carangaria</taxon>
        <taxon>Pleuronectiformes</taxon>
        <taxon>Pleuronectoidei</taxon>
        <taxon>Pleuronectidae</taxon>
        <taxon>Pleuronectes</taxon>
    </lineage>
</organism>
<sequence>VADPRTGTKEQPITPTTITGRSPNMMSGKPKANSAIKTASETSPNPRQQFTSVHPSLSSPDVSSTPPGNLLRFGADVHLDSSGGSTEFGLQRLNFDPVVENKPRPGHERGIMREERKRQGERKQRAGGEREETGEQAGERGRGVRTREKDHRRAERARHRELLSSGMQQGLFSSVRETGGASSQMEF</sequence>
<name>A0A9N7UXL8_PLEPL</name>
<feature type="compositionally biased region" description="Polar residues" evidence="1">
    <location>
        <begin position="9"/>
        <end position="25"/>
    </location>
</feature>
<comment type="caution">
    <text evidence="2">The sequence shown here is derived from an EMBL/GenBank/DDBJ whole genome shotgun (WGS) entry which is preliminary data.</text>
</comment>
<gene>
    <name evidence="2" type="ORF">PLEPLA_LOCUS29143</name>
</gene>
<keyword evidence="3" id="KW-1185">Reference proteome</keyword>
<accession>A0A9N7UXL8</accession>
<feature type="region of interest" description="Disordered" evidence="1">
    <location>
        <begin position="1"/>
        <end position="187"/>
    </location>
</feature>
<evidence type="ECO:0000313" key="2">
    <source>
        <dbReference type="EMBL" id="CAB1441367.1"/>
    </source>
</evidence>
<dbReference type="Proteomes" id="UP001153269">
    <property type="component" value="Unassembled WGS sequence"/>
</dbReference>